<dbReference type="KEGG" id="dpx:DAPPUDRAFT_18276"/>
<organism evidence="2 3">
    <name type="scientific">Daphnia pulex</name>
    <name type="common">Water flea</name>
    <dbReference type="NCBI Taxonomy" id="6669"/>
    <lineage>
        <taxon>Eukaryota</taxon>
        <taxon>Metazoa</taxon>
        <taxon>Ecdysozoa</taxon>
        <taxon>Arthropoda</taxon>
        <taxon>Crustacea</taxon>
        <taxon>Branchiopoda</taxon>
        <taxon>Diplostraca</taxon>
        <taxon>Cladocera</taxon>
        <taxon>Anomopoda</taxon>
        <taxon>Daphniidae</taxon>
        <taxon>Daphnia</taxon>
    </lineage>
</organism>
<accession>E9HS48</accession>
<protein>
    <recommendedName>
        <fullName evidence="1">Lysine-specific demethylase-like domain-containing protein</fullName>
    </recommendedName>
</protein>
<evidence type="ECO:0000313" key="2">
    <source>
        <dbReference type="EMBL" id="EFX65434.1"/>
    </source>
</evidence>
<keyword evidence="3" id="KW-1185">Reference proteome</keyword>
<feature type="non-terminal residue" evidence="2">
    <location>
        <position position="1"/>
    </location>
</feature>
<proteinExistence type="predicted"/>
<dbReference type="OrthoDB" id="1678912at2759"/>
<sequence length="83" mass="9546">LPTYLPSVAALKEAVKKARDWNLRREVLKNPHLEALESLMSKPIAIRLDSLAKLENQITAAQTWRKRTAKTLLRNNSYYSLID</sequence>
<evidence type="ECO:0000313" key="3">
    <source>
        <dbReference type="Proteomes" id="UP000000305"/>
    </source>
</evidence>
<dbReference type="InterPro" id="IPR013637">
    <property type="entry name" value="Lys_sp_deMease-like_dom"/>
</dbReference>
<dbReference type="EMBL" id="GL732745">
    <property type="protein sequence ID" value="EFX65434.1"/>
    <property type="molecule type" value="Genomic_DNA"/>
</dbReference>
<dbReference type="AlphaFoldDB" id="E9HS48"/>
<reference evidence="2 3" key="1">
    <citation type="journal article" date="2011" name="Science">
        <title>The ecoresponsive genome of Daphnia pulex.</title>
        <authorList>
            <person name="Colbourne J.K."/>
            <person name="Pfrender M.E."/>
            <person name="Gilbert D."/>
            <person name="Thomas W.K."/>
            <person name="Tucker A."/>
            <person name="Oakley T.H."/>
            <person name="Tokishita S."/>
            <person name="Aerts A."/>
            <person name="Arnold G.J."/>
            <person name="Basu M.K."/>
            <person name="Bauer D.J."/>
            <person name="Caceres C.E."/>
            <person name="Carmel L."/>
            <person name="Casola C."/>
            <person name="Choi J.H."/>
            <person name="Detter J.C."/>
            <person name="Dong Q."/>
            <person name="Dusheyko S."/>
            <person name="Eads B.D."/>
            <person name="Frohlich T."/>
            <person name="Geiler-Samerotte K.A."/>
            <person name="Gerlach D."/>
            <person name="Hatcher P."/>
            <person name="Jogdeo S."/>
            <person name="Krijgsveld J."/>
            <person name="Kriventseva E.V."/>
            <person name="Kultz D."/>
            <person name="Laforsch C."/>
            <person name="Lindquist E."/>
            <person name="Lopez J."/>
            <person name="Manak J.R."/>
            <person name="Muller J."/>
            <person name="Pangilinan J."/>
            <person name="Patwardhan R.P."/>
            <person name="Pitluck S."/>
            <person name="Pritham E.J."/>
            <person name="Rechtsteiner A."/>
            <person name="Rho M."/>
            <person name="Rogozin I.B."/>
            <person name="Sakarya O."/>
            <person name="Salamov A."/>
            <person name="Schaack S."/>
            <person name="Shapiro H."/>
            <person name="Shiga Y."/>
            <person name="Skalitzky C."/>
            <person name="Smith Z."/>
            <person name="Souvorov A."/>
            <person name="Sung W."/>
            <person name="Tang Z."/>
            <person name="Tsuchiya D."/>
            <person name="Tu H."/>
            <person name="Vos H."/>
            <person name="Wang M."/>
            <person name="Wolf Y.I."/>
            <person name="Yamagata H."/>
            <person name="Yamada T."/>
            <person name="Ye Y."/>
            <person name="Shaw J.R."/>
            <person name="Andrews J."/>
            <person name="Crease T.J."/>
            <person name="Tang H."/>
            <person name="Lucas S.M."/>
            <person name="Robertson H.M."/>
            <person name="Bork P."/>
            <person name="Koonin E.V."/>
            <person name="Zdobnov E.M."/>
            <person name="Grigoriev I.V."/>
            <person name="Lynch M."/>
            <person name="Boore J.L."/>
        </authorList>
    </citation>
    <scope>NUCLEOTIDE SEQUENCE [LARGE SCALE GENOMIC DNA]</scope>
</reference>
<evidence type="ECO:0000259" key="1">
    <source>
        <dbReference type="Pfam" id="PF08429"/>
    </source>
</evidence>
<dbReference type="Proteomes" id="UP000000305">
    <property type="component" value="Unassembled WGS sequence"/>
</dbReference>
<feature type="non-terminal residue" evidence="2">
    <location>
        <position position="83"/>
    </location>
</feature>
<feature type="domain" description="Lysine-specific demethylase-like" evidence="1">
    <location>
        <begin position="1"/>
        <end position="82"/>
    </location>
</feature>
<gene>
    <name evidence="2" type="ORF">DAPPUDRAFT_18276</name>
</gene>
<dbReference type="InParanoid" id="E9HS48"/>
<dbReference type="STRING" id="6669.E9HS48"/>
<dbReference type="Pfam" id="PF08429">
    <property type="entry name" value="PLU-1"/>
    <property type="match status" value="1"/>
</dbReference>
<dbReference type="eggNOG" id="KOG1246">
    <property type="taxonomic scope" value="Eukaryota"/>
</dbReference>
<name>E9HS48_DAPPU</name>
<dbReference type="HOGENOM" id="CLU_2549461_0_0_1"/>